<evidence type="ECO:0000256" key="6">
    <source>
        <dbReference type="ARBA" id="ARBA00023134"/>
    </source>
</evidence>
<comment type="caution">
    <text evidence="8">The sequence shown here is derived from an EMBL/GenBank/DDBJ whole genome shotgun (WGS) entry which is preliminary data.</text>
</comment>
<dbReference type="InterPro" id="IPR006689">
    <property type="entry name" value="Small_GTPase_ARF/SAR"/>
</dbReference>
<evidence type="ECO:0000256" key="1">
    <source>
        <dbReference type="ARBA" id="ARBA00010290"/>
    </source>
</evidence>
<dbReference type="GO" id="GO:0046872">
    <property type="term" value="F:metal ion binding"/>
    <property type="evidence" value="ECO:0007669"/>
    <property type="project" value="UniProtKB-KW"/>
</dbReference>
<evidence type="ECO:0000313" key="8">
    <source>
        <dbReference type="EMBL" id="PRQ36436.1"/>
    </source>
</evidence>
<keyword evidence="2" id="KW-0449">Lipoprotein</keyword>
<reference evidence="8 9" key="1">
    <citation type="journal article" date="2018" name="Nat. Genet.">
        <title>The Rosa genome provides new insights in the design of modern roses.</title>
        <authorList>
            <person name="Bendahmane M."/>
        </authorList>
    </citation>
    <scope>NUCLEOTIDE SEQUENCE [LARGE SCALE GENOMIC DNA]</scope>
    <source>
        <strain evidence="9">cv. Old Blush</strain>
    </source>
</reference>
<comment type="similarity">
    <text evidence="1">Belongs to the small GTPase superfamily. Arf family.</text>
</comment>
<keyword evidence="7" id="KW-0479">Metal-binding</keyword>
<dbReference type="Proteomes" id="UP000238479">
    <property type="component" value="Chromosome 4"/>
</dbReference>
<dbReference type="SUPFAM" id="SSF52540">
    <property type="entry name" value="P-loop containing nucleoside triphosphate hydrolases"/>
    <property type="match status" value="1"/>
</dbReference>
<dbReference type="GO" id="GO:0015031">
    <property type="term" value="P:protein transport"/>
    <property type="evidence" value="ECO:0007669"/>
    <property type="project" value="UniProtKB-KW"/>
</dbReference>
<dbReference type="Gene3D" id="3.40.50.300">
    <property type="entry name" value="P-loop containing nucleotide triphosphate hydrolases"/>
    <property type="match status" value="1"/>
</dbReference>
<dbReference type="InterPro" id="IPR027417">
    <property type="entry name" value="P-loop_NTPase"/>
</dbReference>
<dbReference type="PANTHER" id="PTHR11711">
    <property type="entry name" value="ADP RIBOSYLATION FACTOR-RELATED"/>
    <property type="match status" value="1"/>
</dbReference>
<protein>
    <submittedName>
        <fullName evidence="8">Putative small GTPase superfamily, ARF/SAR type, P-loop containing nucleoside triphosphate hydrolase</fullName>
    </submittedName>
</protein>
<keyword evidence="7" id="KW-0460">Magnesium</keyword>
<accession>A0A2P6QQI5</accession>
<evidence type="ECO:0000256" key="4">
    <source>
        <dbReference type="ARBA" id="ARBA00022892"/>
    </source>
</evidence>
<name>A0A2P6QQI5_ROSCH</name>
<keyword evidence="2" id="KW-0519">Myristate</keyword>
<organism evidence="8 9">
    <name type="scientific">Rosa chinensis</name>
    <name type="common">China rose</name>
    <dbReference type="NCBI Taxonomy" id="74649"/>
    <lineage>
        <taxon>Eukaryota</taxon>
        <taxon>Viridiplantae</taxon>
        <taxon>Streptophyta</taxon>
        <taxon>Embryophyta</taxon>
        <taxon>Tracheophyta</taxon>
        <taxon>Spermatophyta</taxon>
        <taxon>Magnoliopsida</taxon>
        <taxon>eudicotyledons</taxon>
        <taxon>Gunneridae</taxon>
        <taxon>Pentapetalae</taxon>
        <taxon>rosids</taxon>
        <taxon>fabids</taxon>
        <taxon>Rosales</taxon>
        <taxon>Rosaceae</taxon>
        <taxon>Rosoideae</taxon>
        <taxon>Rosoideae incertae sedis</taxon>
        <taxon>Rosa</taxon>
    </lineage>
</organism>
<keyword evidence="6" id="KW-0342">GTP-binding</keyword>
<keyword evidence="4" id="KW-0931">ER-Golgi transport</keyword>
<evidence type="ECO:0000256" key="7">
    <source>
        <dbReference type="PIRSR" id="PIRSR606689-2"/>
    </source>
</evidence>
<evidence type="ECO:0000313" key="9">
    <source>
        <dbReference type="Proteomes" id="UP000238479"/>
    </source>
</evidence>
<keyword evidence="9" id="KW-1185">Reference proteome</keyword>
<keyword evidence="8" id="KW-0378">Hydrolase</keyword>
<feature type="binding site" evidence="7">
    <location>
        <position position="57"/>
    </location>
    <ligand>
        <name>Mg(2+)</name>
        <dbReference type="ChEBI" id="CHEBI:18420"/>
    </ligand>
</feature>
<dbReference type="STRING" id="74649.A0A2P6QQI5"/>
<dbReference type="GO" id="GO:0016192">
    <property type="term" value="P:vesicle-mediated transport"/>
    <property type="evidence" value="ECO:0007669"/>
    <property type="project" value="UniProtKB-KW"/>
</dbReference>
<keyword evidence="5" id="KW-0653">Protein transport</keyword>
<evidence type="ECO:0000256" key="5">
    <source>
        <dbReference type="ARBA" id="ARBA00022927"/>
    </source>
</evidence>
<evidence type="ECO:0000256" key="3">
    <source>
        <dbReference type="ARBA" id="ARBA00022741"/>
    </source>
</evidence>
<sequence length="98" mass="11725">MRHLLEKNGFLSFLHNLVYRNCFIYKMGLSFTKIFSGYFAKKEMRILIVDFDATGETTFWYKLKLGEIIATIPTIGIFVARNFYPERIKFLFFRITFD</sequence>
<dbReference type="InterPro" id="IPR024156">
    <property type="entry name" value="Small_GTPase_ARF"/>
</dbReference>
<dbReference type="GO" id="GO:0003924">
    <property type="term" value="F:GTPase activity"/>
    <property type="evidence" value="ECO:0007669"/>
    <property type="project" value="InterPro"/>
</dbReference>
<evidence type="ECO:0000256" key="2">
    <source>
        <dbReference type="ARBA" id="ARBA00022707"/>
    </source>
</evidence>
<dbReference type="AlphaFoldDB" id="A0A2P6QQI5"/>
<dbReference type="GO" id="GO:0005525">
    <property type="term" value="F:GTP binding"/>
    <property type="evidence" value="ECO:0007669"/>
    <property type="project" value="UniProtKB-KW"/>
</dbReference>
<keyword evidence="5" id="KW-0813">Transport</keyword>
<dbReference type="Pfam" id="PF00025">
    <property type="entry name" value="Arf"/>
    <property type="match status" value="1"/>
</dbReference>
<dbReference type="Gramene" id="PRQ36436">
    <property type="protein sequence ID" value="PRQ36436"/>
    <property type="gene ID" value="RchiOBHm_Chr4g0391541"/>
</dbReference>
<dbReference type="EMBL" id="PDCK01000042">
    <property type="protein sequence ID" value="PRQ36436.1"/>
    <property type="molecule type" value="Genomic_DNA"/>
</dbReference>
<feature type="binding site" evidence="7">
    <location>
        <position position="74"/>
    </location>
    <ligand>
        <name>Mg(2+)</name>
        <dbReference type="ChEBI" id="CHEBI:18420"/>
    </ligand>
</feature>
<gene>
    <name evidence="8" type="ORF">RchiOBHm_Chr4g0391541</name>
</gene>
<proteinExistence type="inferred from homology"/>
<keyword evidence="3" id="KW-0547">Nucleotide-binding</keyword>